<evidence type="ECO:0000313" key="1">
    <source>
        <dbReference type="EMBL" id="KIK43579.1"/>
    </source>
</evidence>
<dbReference type="EMBL" id="KN835209">
    <property type="protein sequence ID" value="KIK43579.1"/>
    <property type="molecule type" value="Genomic_DNA"/>
</dbReference>
<dbReference type="InParanoid" id="A0A0D0B0P1"/>
<dbReference type="AlphaFoldDB" id="A0A0D0B0P1"/>
<gene>
    <name evidence="1" type="ORF">CY34DRAFT_803667</name>
</gene>
<protein>
    <submittedName>
        <fullName evidence="1">Unplaced genomic scaffold CY34scaffold_78, whole genome shotgun sequence</fullName>
    </submittedName>
</protein>
<accession>A0A0D0B0P1</accession>
<proteinExistence type="predicted"/>
<evidence type="ECO:0000313" key="2">
    <source>
        <dbReference type="Proteomes" id="UP000054485"/>
    </source>
</evidence>
<dbReference type="Proteomes" id="UP000054485">
    <property type="component" value="Unassembled WGS sequence"/>
</dbReference>
<organism evidence="1 2">
    <name type="scientific">Suillus luteus UH-Slu-Lm8-n1</name>
    <dbReference type="NCBI Taxonomy" id="930992"/>
    <lineage>
        <taxon>Eukaryota</taxon>
        <taxon>Fungi</taxon>
        <taxon>Dikarya</taxon>
        <taxon>Basidiomycota</taxon>
        <taxon>Agaricomycotina</taxon>
        <taxon>Agaricomycetes</taxon>
        <taxon>Agaricomycetidae</taxon>
        <taxon>Boletales</taxon>
        <taxon>Suillineae</taxon>
        <taxon>Suillaceae</taxon>
        <taxon>Suillus</taxon>
    </lineage>
</organism>
<reference evidence="2" key="2">
    <citation type="submission" date="2015-01" db="EMBL/GenBank/DDBJ databases">
        <title>Evolutionary Origins and Diversification of the Mycorrhizal Mutualists.</title>
        <authorList>
            <consortium name="DOE Joint Genome Institute"/>
            <consortium name="Mycorrhizal Genomics Consortium"/>
            <person name="Kohler A."/>
            <person name="Kuo A."/>
            <person name="Nagy L.G."/>
            <person name="Floudas D."/>
            <person name="Copeland A."/>
            <person name="Barry K.W."/>
            <person name="Cichocki N."/>
            <person name="Veneault-Fourrey C."/>
            <person name="LaButti K."/>
            <person name="Lindquist E.A."/>
            <person name="Lipzen A."/>
            <person name="Lundell T."/>
            <person name="Morin E."/>
            <person name="Murat C."/>
            <person name="Riley R."/>
            <person name="Ohm R."/>
            <person name="Sun H."/>
            <person name="Tunlid A."/>
            <person name="Henrissat B."/>
            <person name="Grigoriev I.V."/>
            <person name="Hibbett D.S."/>
            <person name="Martin F."/>
        </authorList>
    </citation>
    <scope>NUCLEOTIDE SEQUENCE [LARGE SCALE GENOMIC DNA]</scope>
    <source>
        <strain evidence="2">UH-Slu-Lm8-n1</strain>
    </source>
</reference>
<dbReference type="HOGENOM" id="CLU_2442358_0_0_1"/>
<sequence>MDSANPNDIFNNDAYPNTWAPSPKAPGVDEIYGLVSSRWAYGVNIGGLVLAQTPSCTRLVLQVDEWALSTHMTQWRQARAARRPVTVPLL</sequence>
<reference evidence="1 2" key="1">
    <citation type="submission" date="2014-04" db="EMBL/GenBank/DDBJ databases">
        <authorList>
            <consortium name="DOE Joint Genome Institute"/>
            <person name="Kuo A."/>
            <person name="Ruytinx J."/>
            <person name="Rineau F."/>
            <person name="Colpaert J."/>
            <person name="Kohler A."/>
            <person name="Nagy L.G."/>
            <person name="Floudas D."/>
            <person name="Copeland A."/>
            <person name="Barry K.W."/>
            <person name="Cichocki N."/>
            <person name="Veneault-Fourrey C."/>
            <person name="LaButti K."/>
            <person name="Lindquist E.A."/>
            <person name="Lipzen A."/>
            <person name="Lundell T."/>
            <person name="Morin E."/>
            <person name="Murat C."/>
            <person name="Sun H."/>
            <person name="Tunlid A."/>
            <person name="Henrissat B."/>
            <person name="Grigoriev I.V."/>
            <person name="Hibbett D.S."/>
            <person name="Martin F."/>
            <person name="Nordberg H.P."/>
            <person name="Cantor M.N."/>
            <person name="Hua S.X."/>
        </authorList>
    </citation>
    <scope>NUCLEOTIDE SEQUENCE [LARGE SCALE GENOMIC DNA]</scope>
    <source>
        <strain evidence="1 2">UH-Slu-Lm8-n1</strain>
    </source>
</reference>
<keyword evidence="2" id="KW-1185">Reference proteome</keyword>
<name>A0A0D0B0P1_9AGAM</name>
<dbReference type="OrthoDB" id="10360348at2759"/>